<evidence type="ECO:0000313" key="3">
    <source>
        <dbReference type="Proteomes" id="UP000198588"/>
    </source>
</evidence>
<dbReference type="EMBL" id="FMXM01000005">
    <property type="protein sequence ID" value="SDA66695.1"/>
    <property type="molecule type" value="Genomic_DNA"/>
</dbReference>
<dbReference type="PANTHER" id="PTHR43143">
    <property type="entry name" value="METALLOPHOSPHOESTERASE, CALCINEURIN SUPERFAMILY"/>
    <property type="match status" value="1"/>
</dbReference>
<dbReference type="InterPro" id="IPR051918">
    <property type="entry name" value="STPP_CPPED1"/>
</dbReference>
<dbReference type="InterPro" id="IPR029052">
    <property type="entry name" value="Metallo-depent_PP-like"/>
</dbReference>
<dbReference type="PANTHER" id="PTHR43143:SF1">
    <property type="entry name" value="SERINE_THREONINE-PROTEIN PHOSPHATASE CPPED1"/>
    <property type="match status" value="1"/>
</dbReference>
<gene>
    <name evidence="2" type="ORF">SAMN02927914_02073</name>
</gene>
<dbReference type="Gene3D" id="3.60.21.10">
    <property type="match status" value="1"/>
</dbReference>
<evidence type="ECO:0000313" key="2">
    <source>
        <dbReference type="EMBL" id="SDA66695.1"/>
    </source>
</evidence>
<proteinExistence type="predicted"/>
<reference evidence="2 3" key="1">
    <citation type="submission" date="2016-10" db="EMBL/GenBank/DDBJ databases">
        <authorList>
            <person name="de Groot N.N."/>
        </authorList>
    </citation>
    <scope>NUCLEOTIDE SEQUENCE [LARGE SCALE GENOMIC DNA]</scope>
    <source>
        <strain evidence="2 3">CGMCC 1.12097</strain>
    </source>
</reference>
<evidence type="ECO:0000259" key="1">
    <source>
        <dbReference type="Pfam" id="PF00149"/>
    </source>
</evidence>
<dbReference type="Pfam" id="PF00149">
    <property type="entry name" value="Metallophos"/>
    <property type="match status" value="1"/>
</dbReference>
<accession>A0A1G5XAT5</accession>
<dbReference type="InterPro" id="IPR004843">
    <property type="entry name" value="Calcineurin-like_PHP"/>
</dbReference>
<sequence>MTAAMRRAGRLAGLHAEIQVMMDCRSPRLFSRRSFLAQAAGFAVTGALSRPALSQTGQRVQPIDATFLFIADVHACRMASGLSPNCQQEGKTDAALLRNVAALNGIGDKDWPVEIGGVATGLRSAGSRIGAPLGLVVGGDMTDDGGGQITQPSEGTQLLQFSQRYQQGVGPDRVHMPVYIGLGNHDLDQNGPPHHVDWYRRELRDYVEVNHRAGVFFKPPVPATDYDVDTDCYSWDWGGLHLVQTHRFAGDTGHGADSSLPWLKQDLATYAADGRPVILFQHYGWDKFSIERWDAAKRVYDDDGAGAPHWWSEADRQALLAALKGYNIAGIFHGHQHDTPLIYRRDGLDLFKPKAAYMGGFAVVRVTSDGMDVALGEATGDHGEIVFTNAFSKGWST</sequence>
<feature type="domain" description="Calcineurin-like phosphoesterase" evidence="1">
    <location>
        <begin position="66"/>
        <end position="337"/>
    </location>
</feature>
<dbReference type="Proteomes" id="UP000198588">
    <property type="component" value="Unassembled WGS sequence"/>
</dbReference>
<organism evidence="2 3">
    <name type="scientific">Mesorhizobium qingshengii</name>
    <dbReference type="NCBI Taxonomy" id="1165689"/>
    <lineage>
        <taxon>Bacteria</taxon>
        <taxon>Pseudomonadati</taxon>
        <taxon>Pseudomonadota</taxon>
        <taxon>Alphaproteobacteria</taxon>
        <taxon>Hyphomicrobiales</taxon>
        <taxon>Phyllobacteriaceae</taxon>
        <taxon>Mesorhizobium</taxon>
    </lineage>
</organism>
<name>A0A1G5XAT5_9HYPH</name>
<protein>
    <submittedName>
        <fullName evidence="2">Cytolysin, a secreted calcineurin-like phosphatase</fullName>
    </submittedName>
</protein>
<dbReference type="AlphaFoldDB" id="A0A1G5XAT5"/>
<dbReference type="SUPFAM" id="SSF56300">
    <property type="entry name" value="Metallo-dependent phosphatases"/>
    <property type="match status" value="1"/>
</dbReference>
<dbReference type="GO" id="GO:0016787">
    <property type="term" value="F:hydrolase activity"/>
    <property type="evidence" value="ECO:0007669"/>
    <property type="project" value="InterPro"/>
</dbReference>